<keyword evidence="6" id="KW-1185">Reference proteome</keyword>
<dbReference type="Proteomes" id="UP001059844">
    <property type="component" value="Chromosome"/>
</dbReference>
<dbReference type="InterPro" id="IPR001173">
    <property type="entry name" value="Glyco_trans_2-like"/>
</dbReference>
<dbReference type="PANTHER" id="PTHR43179:SF12">
    <property type="entry name" value="GALACTOFURANOSYLTRANSFERASE GLFT2"/>
    <property type="match status" value="1"/>
</dbReference>
<dbReference type="RefSeq" id="WP_256552680.1">
    <property type="nucleotide sequence ID" value="NZ_CP101751.1"/>
</dbReference>
<dbReference type="Pfam" id="PF00535">
    <property type="entry name" value="Glycos_transf_2"/>
    <property type="match status" value="1"/>
</dbReference>
<evidence type="ECO:0000259" key="4">
    <source>
        <dbReference type="Pfam" id="PF00535"/>
    </source>
</evidence>
<dbReference type="EMBL" id="CP101751">
    <property type="protein sequence ID" value="UUC47045.1"/>
    <property type="molecule type" value="Genomic_DNA"/>
</dbReference>
<name>A0ABY5IXN9_9FLAO</name>
<dbReference type="InterPro" id="IPR029044">
    <property type="entry name" value="Nucleotide-diphossugar_trans"/>
</dbReference>
<dbReference type="PANTHER" id="PTHR43179">
    <property type="entry name" value="RHAMNOSYLTRANSFERASE WBBL"/>
    <property type="match status" value="1"/>
</dbReference>
<accession>A0ABY5IXN9</accession>
<organism evidence="5 6">
    <name type="scientific">Flavobacterium cerinum</name>
    <dbReference type="NCBI Taxonomy" id="2502784"/>
    <lineage>
        <taxon>Bacteria</taxon>
        <taxon>Pseudomonadati</taxon>
        <taxon>Bacteroidota</taxon>
        <taxon>Flavobacteriia</taxon>
        <taxon>Flavobacteriales</taxon>
        <taxon>Flavobacteriaceae</taxon>
        <taxon>Flavobacterium</taxon>
    </lineage>
</organism>
<keyword evidence="3 5" id="KW-0808">Transferase</keyword>
<evidence type="ECO:0000256" key="3">
    <source>
        <dbReference type="ARBA" id="ARBA00022679"/>
    </source>
</evidence>
<reference evidence="5" key="1">
    <citation type="submission" date="2022-07" db="EMBL/GenBank/DDBJ databases">
        <title>Isolation, identification, and degradation of a PFOSA degrading strain from sewage treatment plant.</title>
        <authorList>
            <person name="Zhang L."/>
            <person name="Huo Y."/>
        </authorList>
    </citation>
    <scope>NUCLEOTIDE SEQUENCE</scope>
    <source>
        <strain evidence="5">C1</strain>
    </source>
</reference>
<dbReference type="SUPFAM" id="SSF53448">
    <property type="entry name" value="Nucleotide-diphospho-sugar transferases"/>
    <property type="match status" value="1"/>
</dbReference>
<feature type="domain" description="Glycosyltransferase 2-like" evidence="4">
    <location>
        <begin position="241"/>
        <end position="359"/>
    </location>
</feature>
<evidence type="ECO:0000256" key="1">
    <source>
        <dbReference type="ARBA" id="ARBA00006739"/>
    </source>
</evidence>
<dbReference type="GO" id="GO:0016757">
    <property type="term" value="F:glycosyltransferase activity"/>
    <property type="evidence" value="ECO:0007669"/>
    <property type="project" value="UniProtKB-KW"/>
</dbReference>
<evidence type="ECO:0000313" key="5">
    <source>
        <dbReference type="EMBL" id="UUC47045.1"/>
    </source>
</evidence>
<proteinExistence type="inferred from homology"/>
<evidence type="ECO:0000313" key="6">
    <source>
        <dbReference type="Proteomes" id="UP001059844"/>
    </source>
</evidence>
<gene>
    <name evidence="5" type="ORF">NOX80_07545</name>
</gene>
<comment type="similarity">
    <text evidence="1">Belongs to the glycosyltransferase 2 family.</text>
</comment>
<evidence type="ECO:0000256" key="2">
    <source>
        <dbReference type="ARBA" id="ARBA00022676"/>
    </source>
</evidence>
<protein>
    <submittedName>
        <fullName evidence="5">Glycosyltransferase</fullName>
        <ecNumber evidence="5">2.4.-.-</ecNumber>
    </submittedName>
</protein>
<sequence length="511" mass="59787">MIVVYHHQNNVTTVIDLHKGKTISIPDRQNIANCFLKLAIDYPDRLLLWCATDYQKELNIEMLSVLFSHEKKMLSYGMENFIPDAIGYVDESLFINPNRKIVFPTWQMHSDVGGIYSETLNALNGLKADPNFAYFLCSLAKRGMAAGLECCSEPLLLRDYKNKEIKTNPKASYKLLFRFVKQHYRSRWIFFLLLNLWLYERKIAVIPFIRSMFYKRRMPFRQSLNTISETITDIQPFDIDVIIPTIGRKMFLYDVLKDLSIQTRVPIRVIIVEQNPEVDSKSELDYITQESWPFEIIHRFIHQTGACNARNIALSFVQSEWVFLADDDIRFQPDFLENVSQEIGKSGGKVFTICCLREGDSSSYENRFQWGTFGSGCSIVSREAILGLQFDRRFENGFGEDADFGMQLRNKGYDVWYLPQPKILHLKAPVGGFRFQPVLEWQSDIIQPKPSPTVMLFRILYHTKQQLSGYKTTLFIKFYKQQSDKNPLSYYRKFRKAWSQSVHWANVLKER</sequence>
<keyword evidence="2 5" id="KW-0328">Glycosyltransferase</keyword>
<dbReference type="Gene3D" id="3.90.550.10">
    <property type="entry name" value="Spore Coat Polysaccharide Biosynthesis Protein SpsA, Chain A"/>
    <property type="match status" value="1"/>
</dbReference>
<dbReference type="EC" id="2.4.-.-" evidence="5"/>